<dbReference type="Pfam" id="PF01424">
    <property type="entry name" value="R3H"/>
    <property type="match status" value="1"/>
</dbReference>
<dbReference type="SUPFAM" id="SSF82708">
    <property type="entry name" value="R3H domain"/>
    <property type="match status" value="1"/>
</dbReference>
<dbReference type="GO" id="GO:0008380">
    <property type="term" value="P:RNA splicing"/>
    <property type="evidence" value="ECO:0007669"/>
    <property type="project" value="UniProtKB-KW"/>
</dbReference>
<evidence type="ECO:0000256" key="6">
    <source>
        <dbReference type="ARBA" id="ARBA00022664"/>
    </source>
</evidence>
<dbReference type="Gene3D" id="3.30.1370.50">
    <property type="entry name" value="R3H-like domain"/>
    <property type="match status" value="1"/>
</dbReference>
<evidence type="ECO:0000256" key="2">
    <source>
        <dbReference type="ARBA" id="ARBA00004496"/>
    </source>
</evidence>
<feature type="domain" description="G-patch" evidence="10">
    <location>
        <begin position="560"/>
        <end position="603"/>
    </location>
</feature>
<dbReference type="GO" id="GO:0006397">
    <property type="term" value="P:mRNA processing"/>
    <property type="evidence" value="ECO:0007669"/>
    <property type="project" value="UniProtKB-KW"/>
</dbReference>
<feature type="compositionally biased region" description="Basic residues" evidence="9">
    <location>
        <begin position="1"/>
        <end position="12"/>
    </location>
</feature>
<evidence type="ECO:0000256" key="1">
    <source>
        <dbReference type="ARBA" id="ARBA00004123"/>
    </source>
</evidence>
<evidence type="ECO:0000259" key="10">
    <source>
        <dbReference type="PROSITE" id="PS50174"/>
    </source>
</evidence>
<dbReference type="InterPro" id="IPR036867">
    <property type="entry name" value="R3H_dom_sf"/>
</dbReference>
<sequence length="603" mass="67626">MPRLKNSSRRPWKTGNSSSAKHSEASSSPKLPENGHTSPPIASATFTLAEEASRTSLRDHGFWTEETKLRKNPVPFISAGQPDEKTVTKRSLQVQETRTSSPPDFDENLSQHYCRLSEESQSTFYFDISGYKTSNCPHSSQSMTSKQPSSPDSSSSKEVILFRGRKKWKQQNFAANNFVQDLEDDCVAGSPHLSSSADDEYLYTNSRFPRNRKRPGRKLQNRISNDDIAVDYINNMRANGELDSSFSQIQGNQRDLGASDTEAELSCSDADAEHNKIQDVTRKARERMPQQRKNYASSVEGASERTAITKDEVTLVKLIAAQDLSSSSNIVADTQTSEPDGSNTHFTKRHAATKQDQFDLIGRSTANLRLKKGKRYSSQLSFHNYGSDIDEQLEVAWKNDRLRKKERKRLREELRSSGMLRKAANPDDLGRKYPSGMSIEQVGEELEAFLRNRNEVLLFPPMDLHARKIIHELANGFNIKSKSNGKANQRRPVLYRTNRTLPYAELPFTRAMGRIQRRFLPRLDAKGKRNHKALATHLSHGAASYREGEVVGASAPELGVSNRGRAILEKMGWSRGTALGAVDNKGILQPVPQTMKNSKAGLR</sequence>
<evidence type="ECO:0000259" key="11">
    <source>
        <dbReference type="PROSITE" id="PS51061"/>
    </source>
</evidence>
<dbReference type="Pfam" id="PF01585">
    <property type="entry name" value="G-patch"/>
    <property type="match status" value="1"/>
</dbReference>
<dbReference type="GO" id="GO:0003676">
    <property type="term" value="F:nucleic acid binding"/>
    <property type="evidence" value="ECO:0007669"/>
    <property type="project" value="UniProtKB-UniRule"/>
</dbReference>
<evidence type="ECO:0000256" key="4">
    <source>
        <dbReference type="ARBA" id="ARBA00018964"/>
    </source>
</evidence>
<evidence type="ECO:0000313" key="13">
    <source>
        <dbReference type="Proteomes" id="UP000317257"/>
    </source>
</evidence>
<dbReference type="GO" id="GO:0005737">
    <property type="term" value="C:cytoplasm"/>
    <property type="evidence" value="ECO:0007669"/>
    <property type="project" value="UniProtKB-SubCell"/>
</dbReference>
<dbReference type="SMART" id="SM00443">
    <property type="entry name" value="G_patch"/>
    <property type="match status" value="1"/>
</dbReference>
<evidence type="ECO:0000256" key="8">
    <source>
        <dbReference type="ARBA" id="ARBA00023242"/>
    </source>
</evidence>
<feature type="compositionally biased region" description="Low complexity" evidence="9">
    <location>
        <begin position="17"/>
        <end position="28"/>
    </location>
</feature>
<dbReference type="EMBL" id="SBHS01000002">
    <property type="protein sequence ID" value="TWU78079.1"/>
    <property type="molecule type" value="Genomic_DNA"/>
</dbReference>
<dbReference type="PANTHER" id="PTHR14195">
    <property type="entry name" value="G PATCH DOMAIN CONTAINING PROTEIN 2"/>
    <property type="match status" value="1"/>
</dbReference>
<evidence type="ECO:0000256" key="3">
    <source>
        <dbReference type="ARBA" id="ARBA00010306"/>
    </source>
</evidence>
<dbReference type="InterPro" id="IPR000467">
    <property type="entry name" value="G_patch_dom"/>
</dbReference>
<keyword evidence="6" id="KW-0507">mRNA processing</keyword>
<feature type="domain" description="R3H" evidence="11">
    <location>
        <begin position="436"/>
        <end position="498"/>
    </location>
</feature>
<dbReference type="GO" id="GO:0005634">
    <property type="term" value="C:nucleus"/>
    <property type="evidence" value="ECO:0007669"/>
    <property type="project" value="UniProtKB-SubCell"/>
</dbReference>
<evidence type="ECO:0000313" key="12">
    <source>
        <dbReference type="EMBL" id="TWU78079.1"/>
    </source>
</evidence>
<dbReference type="InterPro" id="IPR034082">
    <property type="entry name" value="R3H_G-patch"/>
</dbReference>
<reference evidence="13" key="1">
    <citation type="submission" date="2018-12" db="EMBL/GenBank/DDBJ databases">
        <title>The complete genome of Metarhizium rileyi, a key fungal pathogen of Lepidoptera.</title>
        <authorList>
            <person name="Binneck E."/>
            <person name="Lastra C.C.L."/>
            <person name="Sosa-Gomez D.R."/>
        </authorList>
    </citation>
    <scope>NUCLEOTIDE SEQUENCE [LARGE SCALE GENOMIC DNA]</scope>
    <source>
        <strain evidence="13">Cep018-CH2</strain>
    </source>
</reference>
<keyword evidence="8" id="KW-0539">Nucleus</keyword>
<dbReference type="InterPro" id="IPR051189">
    <property type="entry name" value="Splicing_assoc_domain"/>
</dbReference>
<feature type="region of interest" description="Disordered" evidence="9">
    <location>
        <begin position="1"/>
        <end position="43"/>
    </location>
</feature>
<comment type="caution">
    <text evidence="12">The sequence shown here is derived from an EMBL/GenBank/DDBJ whole genome shotgun (WGS) entry which is preliminary data.</text>
</comment>
<dbReference type="InterPro" id="IPR001374">
    <property type="entry name" value="R3H_dom"/>
</dbReference>
<keyword evidence="7" id="KW-0508">mRNA splicing</keyword>
<dbReference type="SMART" id="SM00393">
    <property type="entry name" value="R3H"/>
    <property type="match status" value="1"/>
</dbReference>
<evidence type="ECO:0000256" key="7">
    <source>
        <dbReference type="ARBA" id="ARBA00023187"/>
    </source>
</evidence>
<comment type="similarity">
    <text evidence="3">Belongs to the SQS1 family.</text>
</comment>
<dbReference type="CDD" id="cd02646">
    <property type="entry name" value="R3H_G-patch"/>
    <property type="match status" value="1"/>
</dbReference>
<keyword evidence="5" id="KW-0963">Cytoplasm</keyword>
<dbReference type="PROSITE" id="PS51061">
    <property type="entry name" value="R3H"/>
    <property type="match status" value="1"/>
</dbReference>
<feature type="region of interest" description="Disordered" evidence="9">
    <location>
        <begin position="73"/>
        <end position="106"/>
    </location>
</feature>
<feature type="compositionally biased region" description="Low complexity" evidence="9">
    <location>
        <begin position="139"/>
        <end position="156"/>
    </location>
</feature>
<proteinExistence type="inferred from homology"/>
<feature type="compositionally biased region" description="Polar residues" evidence="9">
    <location>
        <begin position="89"/>
        <end position="102"/>
    </location>
</feature>
<evidence type="ECO:0000256" key="5">
    <source>
        <dbReference type="ARBA" id="ARBA00022490"/>
    </source>
</evidence>
<feature type="region of interest" description="Disordered" evidence="9">
    <location>
        <begin position="136"/>
        <end position="158"/>
    </location>
</feature>
<evidence type="ECO:0000256" key="9">
    <source>
        <dbReference type="SAM" id="MobiDB-lite"/>
    </source>
</evidence>
<gene>
    <name evidence="12" type="ORF">ED733_007001</name>
</gene>
<protein>
    <recommendedName>
        <fullName evidence="4">Protein SQS1</fullName>
    </recommendedName>
</protein>
<organism evidence="12 13">
    <name type="scientific">Metarhizium rileyi (strain RCEF 4871)</name>
    <name type="common">Nomuraea rileyi</name>
    <dbReference type="NCBI Taxonomy" id="1649241"/>
    <lineage>
        <taxon>Eukaryota</taxon>
        <taxon>Fungi</taxon>
        <taxon>Dikarya</taxon>
        <taxon>Ascomycota</taxon>
        <taxon>Pezizomycotina</taxon>
        <taxon>Sordariomycetes</taxon>
        <taxon>Hypocreomycetidae</taxon>
        <taxon>Hypocreales</taxon>
        <taxon>Clavicipitaceae</taxon>
        <taxon>Metarhizium</taxon>
    </lineage>
</organism>
<comment type="subcellular location">
    <subcellularLocation>
        <location evidence="2">Cytoplasm</location>
    </subcellularLocation>
    <subcellularLocation>
        <location evidence="1">Nucleus</location>
    </subcellularLocation>
</comment>
<name>A0A5C6GL37_METRR</name>
<dbReference type="PROSITE" id="PS50174">
    <property type="entry name" value="G_PATCH"/>
    <property type="match status" value="1"/>
</dbReference>
<accession>A0A5C6GL37</accession>
<dbReference type="AlphaFoldDB" id="A0A5C6GL37"/>
<dbReference type="Proteomes" id="UP000317257">
    <property type="component" value="Unassembled WGS sequence"/>
</dbReference>